<dbReference type="EMBL" id="JAMOIL010000001">
    <property type="protein sequence ID" value="MCM0618810.1"/>
    <property type="molecule type" value="Genomic_DNA"/>
</dbReference>
<keyword evidence="4 6" id="KW-0472">Membrane</keyword>
<feature type="transmembrane region" description="Helical" evidence="6">
    <location>
        <begin position="16"/>
        <end position="39"/>
    </location>
</feature>
<feature type="domain" description="Major facilitator superfamily (MFS) profile" evidence="7">
    <location>
        <begin position="222"/>
        <end position="410"/>
    </location>
</feature>
<reference evidence="8" key="1">
    <citation type="submission" date="2022-05" db="EMBL/GenBank/DDBJ databases">
        <authorList>
            <person name="Tuo L."/>
        </authorList>
    </citation>
    <scope>NUCLEOTIDE SEQUENCE</scope>
    <source>
        <strain evidence="8">BSK12Z-4</strain>
    </source>
</reference>
<name>A0A9X2D3Y9_9ACTN</name>
<sequence>MIGTYGAVLSHPGAKAFTLAGLVGRLPISMAGLGIVLLVQASSGSYALAGSVSGAFMVANAGLAIVQGRLLDRVGQGRVVAVTAVLFAVSASLLVVAVQAGWALGWVYVLAALAGGSQPQVGSAVRARWSHVLDRPGDVQTAFALEAVLDEVVFMTGPVLVTLLATSVHPTAGLTAAVVAGAVGGLAFAAQRRTEPPAHPRESGLPDTHGGPGPRPRLPWATVLPLAVVCAALGVLFGAAEVVTVAFSDEQGRESAAGFLLALYALGSLLAGLVVGTITWRSGPDVRVRWGAAAMAVAMVPLAFAPNLVVLGVLLLLGGASISPTMVAAMSLTEASVPRERLTEGMAVMQTGLVAGVAPGAALAGLVVDHVGASQGYLVSVAAGVVAAVAAQAIPRRRGATEPSAPLASS</sequence>
<feature type="transmembrane region" description="Helical" evidence="6">
    <location>
        <begin position="310"/>
        <end position="333"/>
    </location>
</feature>
<protein>
    <submittedName>
        <fullName evidence="8">MFS transporter</fullName>
    </submittedName>
</protein>
<dbReference type="PANTHER" id="PTHR23542">
    <property type="match status" value="1"/>
</dbReference>
<feature type="transmembrane region" description="Helical" evidence="6">
    <location>
        <begin position="171"/>
        <end position="190"/>
    </location>
</feature>
<dbReference type="SUPFAM" id="SSF103473">
    <property type="entry name" value="MFS general substrate transporter"/>
    <property type="match status" value="1"/>
</dbReference>
<dbReference type="GO" id="GO:0005886">
    <property type="term" value="C:plasma membrane"/>
    <property type="evidence" value="ECO:0007669"/>
    <property type="project" value="UniProtKB-SubCell"/>
</dbReference>
<evidence type="ECO:0000256" key="6">
    <source>
        <dbReference type="SAM" id="Phobius"/>
    </source>
</evidence>
<dbReference type="AlphaFoldDB" id="A0A9X2D3Y9"/>
<keyword evidence="2 6" id="KW-0812">Transmembrane</keyword>
<dbReference type="Proteomes" id="UP001139485">
    <property type="component" value="Unassembled WGS sequence"/>
</dbReference>
<proteinExistence type="predicted"/>
<dbReference type="InterPro" id="IPR036259">
    <property type="entry name" value="MFS_trans_sf"/>
</dbReference>
<dbReference type="Gene3D" id="1.20.1250.20">
    <property type="entry name" value="MFS general substrate transporter like domains"/>
    <property type="match status" value="2"/>
</dbReference>
<dbReference type="RefSeq" id="WP_250825774.1">
    <property type="nucleotide sequence ID" value="NZ_JAMOIL010000001.1"/>
</dbReference>
<feature type="transmembrane region" description="Helical" evidence="6">
    <location>
        <begin position="78"/>
        <end position="97"/>
    </location>
</feature>
<feature type="compositionally biased region" description="Basic and acidic residues" evidence="5">
    <location>
        <begin position="193"/>
        <end position="204"/>
    </location>
</feature>
<evidence type="ECO:0000313" key="9">
    <source>
        <dbReference type="Proteomes" id="UP001139485"/>
    </source>
</evidence>
<evidence type="ECO:0000256" key="3">
    <source>
        <dbReference type="ARBA" id="ARBA00022989"/>
    </source>
</evidence>
<gene>
    <name evidence="8" type="ORF">M8330_00710</name>
</gene>
<dbReference type="Pfam" id="PF07690">
    <property type="entry name" value="MFS_1"/>
    <property type="match status" value="2"/>
</dbReference>
<evidence type="ECO:0000256" key="1">
    <source>
        <dbReference type="ARBA" id="ARBA00004651"/>
    </source>
</evidence>
<comment type="subcellular location">
    <subcellularLocation>
        <location evidence="1">Cell membrane</location>
        <topology evidence="1">Multi-pass membrane protein</topology>
    </subcellularLocation>
</comment>
<evidence type="ECO:0000313" key="8">
    <source>
        <dbReference type="EMBL" id="MCM0618810.1"/>
    </source>
</evidence>
<dbReference type="GO" id="GO:0022857">
    <property type="term" value="F:transmembrane transporter activity"/>
    <property type="evidence" value="ECO:0007669"/>
    <property type="project" value="InterPro"/>
</dbReference>
<feature type="transmembrane region" description="Helical" evidence="6">
    <location>
        <begin position="259"/>
        <end position="280"/>
    </location>
</feature>
<keyword evidence="9" id="KW-1185">Reference proteome</keyword>
<keyword evidence="3 6" id="KW-1133">Transmembrane helix</keyword>
<feature type="transmembrane region" description="Helical" evidence="6">
    <location>
        <begin position="345"/>
        <end position="368"/>
    </location>
</feature>
<accession>A0A9X2D3Y9</accession>
<evidence type="ECO:0000256" key="2">
    <source>
        <dbReference type="ARBA" id="ARBA00022692"/>
    </source>
</evidence>
<evidence type="ECO:0000259" key="7">
    <source>
        <dbReference type="PROSITE" id="PS50850"/>
    </source>
</evidence>
<dbReference type="InterPro" id="IPR020846">
    <property type="entry name" value="MFS_dom"/>
</dbReference>
<organism evidence="8 9">
    <name type="scientific">Nocardioides bruguierae</name>
    <dbReference type="NCBI Taxonomy" id="2945102"/>
    <lineage>
        <taxon>Bacteria</taxon>
        <taxon>Bacillati</taxon>
        <taxon>Actinomycetota</taxon>
        <taxon>Actinomycetes</taxon>
        <taxon>Propionibacteriales</taxon>
        <taxon>Nocardioidaceae</taxon>
        <taxon>Nocardioides</taxon>
    </lineage>
</organism>
<comment type="caution">
    <text evidence="8">The sequence shown here is derived from an EMBL/GenBank/DDBJ whole genome shotgun (WGS) entry which is preliminary data.</text>
</comment>
<evidence type="ECO:0000256" key="5">
    <source>
        <dbReference type="SAM" id="MobiDB-lite"/>
    </source>
</evidence>
<feature type="transmembrane region" description="Helical" evidence="6">
    <location>
        <begin position="374"/>
        <end position="394"/>
    </location>
</feature>
<dbReference type="InterPro" id="IPR011701">
    <property type="entry name" value="MFS"/>
</dbReference>
<feature type="transmembrane region" description="Helical" evidence="6">
    <location>
        <begin position="223"/>
        <end position="247"/>
    </location>
</feature>
<feature type="region of interest" description="Disordered" evidence="5">
    <location>
        <begin position="193"/>
        <end position="216"/>
    </location>
</feature>
<evidence type="ECO:0000256" key="4">
    <source>
        <dbReference type="ARBA" id="ARBA00023136"/>
    </source>
</evidence>
<dbReference type="PANTHER" id="PTHR23542:SF1">
    <property type="entry name" value="MAJOR FACILITATOR SUPERFAMILY (MFS) PROFILE DOMAIN-CONTAINING PROTEIN"/>
    <property type="match status" value="1"/>
</dbReference>
<feature type="transmembrane region" description="Helical" evidence="6">
    <location>
        <begin position="45"/>
        <end position="66"/>
    </location>
</feature>
<dbReference type="PROSITE" id="PS50850">
    <property type="entry name" value="MFS"/>
    <property type="match status" value="1"/>
</dbReference>